<dbReference type="STRING" id="1314790.A0A1Y1X472"/>
<dbReference type="OrthoDB" id="10267127at2759"/>
<dbReference type="AlphaFoldDB" id="A0A1Y1X472"/>
<feature type="non-terminal residue" evidence="1">
    <location>
        <position position="1"/>
    </location>
</feature>
<dbReference type="EMBL" id="MCFE01000737">
    <property type="protein sequence ID" value="ORX80502.1"/>
    <property type="molecule type" value="Genomic_DNA"/>
</dbReference>
<proteinExistence type="predicted"/>
<protein>
    <submittedName>
        <fullName evidence="1">Coth-domain-containing protein</fullName>
    </submittedName>
</protein>
<dbReference type="PANTHER" id="PTHR40050:SF1">
    <property type="entry name" value="INNER SPORE COAT PROTEIN H"/>
    <property type="match status" value="1"/>
</dbReference>
<evidence type="ECO:0000313" key="1">
    <source>
        <dbReference type="EMBL" id="ORX80502.1"/>
    </source>
</evidence>
<feature type="non-terminal residue" evidence="1">
    <location>
        <position position="447"/>
    </location>
</feature>
<dbReference type="PANTHER" id="PTHR40050">
    <property type="entry name" value="INNER SPORE COAT PROTEIN H"/>
    <property type="match status" value="1"/>
</dbReference>
<comment type="caution">
    <text evidence="1">The sequence shown here is derived from an EMBL/GenBank/DDBJ whole genome shotgun (WGS) entry which is preliminary data.</text>
</comment>
<dbReference type="Pfam" id="PF08757">
    <property type="entry name" value="CotH"/>
    <property type="match status" value="1"/>
</dbReference>
<dbReference type="InParanoid" id="A0A1Y1X472"/>
<keyword evidence="2" id="KW-1185">Reference proteome</keyword>
<name>A0A1Y1X472_9FUNG</name>
<organism evidence="1 2">
    <name type="scientific">Basidiobolus meristosporus CBS 931.73</name>
    <dbReference type="NCBI Taxonomy" id="1314790"/>
    <lineage>
        <taxon>Eukaryota</taxon>
        <taxon>Fungi</taxon>
        <taxon>Fungi incertae sedis</taxon>
        <taxon>Zoopagomycota</taxon>
        <taxon>Entomophthoromycotina</taxon>
        <taxon>Basidiobolomycetes</taxon>
        <taxon>Basidiobolales</taxon>
        <taxon>Basidiobolaceae</taxon>
        <taxon>Basidiobolus</taxon>
    </lineage>
</organism>
<gene>
    <name evidence="1" type="ORF">K493DRAFT_194809</name>
</gene>
<accession>A0A1Y1X472</accession>
<reference evidence="1 2" key="1">
    <citation type="submission" date="2016-07" db="EMBL/GenBank/DDBJ databases">
        <title>Pervasive Adenine N6-methylation of Active Genes in Fungi.</title>
        <authorList>
            <consortium name="DOE Joint Genome Institute"/>
            <person name="Mondo S.J."/>
            <person name="Dannebaum R.O."/>
            <person name="Kuo R.C."/>
            <person name="Labutti K."/>
            <person name="Haridas S."/>
            <person name="Kuo A."/>
            <person name="Salamov A."/>
            <person name="Ahrendt S.R."/>
            <person name="Lipzen A."/>
            <person name="Sullivan W."/>
            <person name="Andreopoulos W.B."/>
            <person name="Clum A."/>
            <person name="Lindquist E."/>
            <person name="Daum C."/>
            <person name="Ramamoorthy G.K."/>
            <person name="Gryganskyi A."/>
            <person name="Culley D."/>
            <person name="Magnuson J.K."/>
            <person name="James T.Y."/>
            <person name="O'Malley M.A."/>
            <person name="Stajich J.E."/>
            <person name="Spatafora J.W."/>
            <person name="Visel A."/>
            <person name="Grigoriev I.V."/>
        </authorList>
    </citation>
    <scope>NUCLEOTIDE SEQUENCE [LARGE SCALE GENOMIC DNA]</scope>
    <source>
        <strain evidence="1 2">CBS 931.73</strain>
    </source>
</reference>
<dbReference type="InterPro" id="IPR014867">
    <property type="entry name" value="Spore_coat_CotH_CotH2/3/7"/>
</dbReference>
<evidence type="ECO:0000313" key="2">
    <source>
        <dbReference type="Proteomes" id="UP000193498"/>
    </source>
</evidence>
<sequence>ESFTRTLGDGNQTKNEFFDRSKTLVKIPDIPNVYAPWAFDRPAIFEDGMLGTIHLTADQDQVDSIHEAQDDPPDIKVSMRFVHPDFAVSLEHVGWGISGQSTREFAKKSYKLSFKQSGDFLSVGSIKLRAEETDPTMMREKLYLDLLHSLGVAAIQANWVRLYVNRKPVGLFTMTDDIEAPFLRRVFHDGDLKAPTGVEFECNAIEVTNEANLVYHGMDEDHYDFTDVYVIKEAPEGDAAAKAALIAFTKAIHDFQPTTASPSEMSEFKAVWDYPHFLRAMGLEFLAGAWDNFWWSASNYHLYKPPHRPWFFVPTDFDYTFGNDYPDEKLRSYQKFNQGKMRPPLDKLLAIPKTRHDFEEMLERITNHAFNSDVLDAQIDGYLELLKEEISWDRGLPRLTSGKNLHWSLKSAVDNIAGPIPGKEFGLKPWIKDRVKLLHTQLGHQHN</sequence>
<dbReference type="Proteomes" id="UP000193498">
    <property type="component" value="Unassembled WGS sequence"/>
</dbReference>